<dbReference type="Pfam" id="PF01177">
    <property type="entry name" value="Asp_Glu_race"/>
    <property type="match status" value="1"/>
</dbReference>
<comment type="catalytic activity">
    <reaction evidence="1 7">
        <text>L-glutamate = D-glutamate</text>
        <dbReference type="Rhea" id="RHEA:12813"/>
        <dbReference type="ChEBI" id="CHEBI:29985"/>
        <dbReference type="ChEBI" id="CHEBI:29986"/>
        <dbReference type="EC" id="5.1.1.3"/>
    </reaction>
</comment>
<comment type="pathway">
    <text evidence="7">Cell wall biogenesis; peptidoglycan biosynthesis.</text>
</comment>
<feature type="binding site" evidence="7">
    <location>
        <begin position="195"/>
        <end position="196"/>
    </location>
    <ligand>
        <name>substrate</name>
    </ligand>
</feature>
<gene>
    <name evidence="7 8" type="primary">murI</name>
    <name evidence="8" type="ORF">GWA01_06280</name>
</gene>
<evidence type="ECO:0000256" key="5">
    <source>
        <dbReference type="ARBA" id="ARBA00023235"/>
    </source>
</evidence>
<dbReference type="InterPro" id="IPR001920">
    <property type="entry name" value="Asp/Glu_race"/>
</dbReference>
<dbReference type="InterPro" id="IPR015942">
    <property type="entry name" value="Asp/Glu/hydantoin_racemase"/>
</dbReference>
<feature type="binding site" evidence="7">
    <location>
        <begin position="81"/>
        <end position="82"/>
    </location>
    <ligand>
        <name>substrate</name>
    </ligand>
</feature>
<accession>A0A511AXB8</accession>
<feature type="active site" description="Proton donor/acceptor" evidence="7">
    <location>
        <position position="194"/>
    </location>
</feature>
<keyword evidence="9" id="KW-1185">Reference proteome</keyword>
<evidence type="ECO:0000256" key="1">
    <source>
        <dbReference type="ARBA" id="ARBA00001602"/>
    </source>
</evidence>
<reference evidence="8 9" key="1">
    <citation type="submission" date="2019-07" db="EMBL/GenBank/DDBJ databases">
        <title>Whole genome shotgun sequence of Gluconobacter wancherniae NBRC 103581.</title>
        <authorList>
            <person name="Hosoyama A."/>
            <person name="Uohara A."/>
            <person name="Ohji S."/>
            <person name="Ichikawa N."/>
        </authorList>
    </citation>
    <scope>NUCLEOTIDE SEQUENCE [LARGE SCALE GENOMIC DNA]</scope>
    <source>
        <strain evidence="8 9">NBRC 103581</strain>
    </source>
</reference>
<dbReference type="GO" id="GO:0008881">
    <property type="term" value="F:glutamate racemase activity"/>
    <property type="evidence" value="ECO:0007669"/>
    <property type="project" value="UniProtKB-UniRule"/>
</dbReference>
<dbReference type="GO" id="GO:0008360">
    <property type="term" value="P:regulation of cell shape"/>
    <property type="evidence" value="ECO:0007669"/>
    <property type="project" value="UniProtKB-KW"/>
</dbReference>
<dbReference type="InterPro" id="IPR018187">
    <property type="entry name" value="Asp/Glu_racemase_AS_1"/>
</dbReference>
<dbReference type="PANTHER" id="PTHR21198:SF2">
    <property type="entry name" value="GLUTAMATE RACEMASE"/>
    <property type="match status" value="1"/>
</dbReference>
<sequence length="278" mass="30464">MPQGHSAPAMRVLIFDSGIGGMGVVQSLRDTHPTLHIDYLADTALFPYGEQPDAPLTLRIVSLLKSACDRLLPDILVVACNTASTIALPALRECLKIPVVGCVPPIRWAGRVSQTRTIGLLSTSATARRPYIIDLHQRFAADCRLLTHGARGLADLAERAFLGEPIADDDVRRELRQLFQQPFGTEIDTIGLGCTHYTFLMPAFTRLADQPVTWLDPAPAVARQVGMVMSQIAQEDRNARSARLLMTKAPSDCIRLERAVERLGFTSWEVFSPVSIPA</sequence>
<dbReference type="UniPathway" id="UPA00219"/>
<evidence type="ECO:0000313" key="9">
    <source>
        <dbReference type="Proteomes" id="UP000321230"/>
    </source>
</evidence>
<evidence type="ECO:0000313" key="8">
    <source>
        <dbReference type="EMBL" id="GEK92858.1"/>
    </source>
</evidence>
<evidence type="ECO:0000256" key="4">
    <source>
        <dbReference type="ARBA" id="ARBA00022984"/>
    </source>
</evidence>
<name>A0A511AXB8_9PROT</name>
<dbReference type="HAMAP" id="MF_00258">
    <property type="entry name" value="Glu_racemase"/>
    <property type="match status" value="1"/>
</dbReference>
<feature type="binding site" evidence="7">
    <location>
        <begin position="48"/>
        <end position="49"/>
    </location>
    <ligand>
        <name>substrate</name>
    </ligand>
</feature>
<dbReference type="EMBL" id="BJUZ01000001">
    <property type="protein sequence ID" value="GEK92858.1"/>
    <property type="molecule type" value="Genomic_DNA"/>
</dbReference>
<dbReference type="AlphaFoldDB" id="A0A511AXB8"/>
<keyword evidence="5 7" id="KW-0413">Isomerase</keyword>
<protein>
    <recommendedName>
        <fullName evidence="2 7">Glutamate racemase</fullName>
        <ecNumber evidence="2 7">5.1.1.3</ecNumber>
    </recommendedName>
</protein>
<dbReference type="OrthoDB" id="9801055at2"/>
<keyword evidence="4 7" id="KW-0573">Peptidoglycan synthesis</keyword>
<dbReference type="SUPFAM" id="SSF53681">
    <property type="entry name" value="Aspartate/glutamate racemase"/>
    <property type="match status" value="2"/>
</dbReference>
<feature type="active site" description="Proton donor/acceptor" evidence="7">
    <location>
        <position position="80"/>
    </location>
</feature>
<dbReference type="InterPro" id="IPR004391">
    <property type="entry name" value="Glu_race"/>
</dbReference>
<evidence type="ECO:0000256" key="3">
    <source>
        <dbReference type="ARBA" id="ARBA00022960"/>
    </source>
</evidence>
<dbReference type="NCBIfam" id="TIGR00067">
    <property type="entry name" value="glut_race"/>
    <property type="match status" value="1"/>
</dbReference>
<dbReference type="Proteomes" id="UP000321230">
    <property type="component" value="Unassembled WGS sequence"/>
</dbReference>
<evidence type="ECO:0000256" key="7">
    <source>
        <dbReference type="HAMAP-Rule" id="MF_00258"/>
    </source>
</evidence>
<organism evidence="8 9">
    <name type="scientific">Gluconobacter wancherniae NBRC 103581</name>
    <dbReference type="NCBI Taxonomy" id="656744"/>
    <lineage>
        <taxon>Bacteria</taxon>
        <taxon>Pseudomonadati</taxon>
        <taxon>Pseudomonadota</taxon>
        <taxon>Alphaproteobacteria</taxon>
        <taxon>Acetobacterales</taxon>
        <taxon>Acetobacteraceae</taxon>
        <taxon>Gluconobacter</taxon>
    </lineage>
</organism>
<dbReference type="GO" id="GO:0071555">
    <property type="term" value="P:cell wall organization"/>
    <property type="evidence" value="ECO:0007669"/>
    <property type="project" value="UniProtKB-KW"/>
</dbReference>
<proteinExistence type="inferred from homology"/>
<evidence type="ECO:0000256" key="6">
    <source>
        <dbReference type="ARBA" id="ARBA00023316"/>
    </source>
</evidence>
<comment type="function">
    <text evidence="7">Provides the (R)-glutamate required for cell wall biosynthesis.</text>
</comment>
<comment type="similarity">
    <text evidence="7">Belongs to the aspartate/glutamate racemases family.</text>
</comment>
<comment type="caution">
    <text evidence="8">The sequence shown here is derived from an EMBL/GenBank/DDBJ whole genome shotgun (WGS) entry which is preliminary data.</text>
</comment>
<keyword evidence="6 7" id="KW-0961">Cell wall biogenesis/degradation</keyword>
<keyword evidence="3 7" id="KW-0133">Cell shape</keyword>
<dbReference type="GO" id="GO:0009252">
    <property type="term" value="P:peptidoglycan biosynthetic process"/>
    <property type="evidence" value="ECO:0007669"/>
    <property type="project" value="UniProtKB-UniRule"/>
</dbReference>
<dbReference type="EC" id="5.1.1.3" evidence="2 7"/>
<evidence type="ECO:0000256" key="2">
    <source>
        <dbReference type="ARBA" id="ARBA00013090"/>
    </source>
</evidence>
<dbReference type="Gene3D" id="3.40.50.1860">
    <property type="match status" value="2"/>
</dbReference>
<feature type="binding site" evidence="7">
    <location>
        <begin position="16"/>
        <end position="17"/>
    </location>
    <ligand>
        <name>substrate</name>
    </ligand>
</feature>
<dbReference type="PROSITE" id="PS00923">
    <property type="entry name" value="ASP_GLU_RACEMASE_1"/>
    <property type="match status" value="1"/>
</dbReference>
<dbReference type="PANTHER" id="PTHR21198">
    <property type="entry name" value="GLUTAMATE RACEMASE"/>
    <property type="match status" value="1"/>
</dbReference>